<evidence type="ECO:0000313" key="1">
    <source>
        <dbReference type="EMBL" id="ABO57578.1"/>
    </source>
</evidence>
<sequence>MRASSRRAPNRSFYKRVPRIARSRITRITRIARRAQRSHRRRDRAHLAVRARALRHPCAAALADSNHSSIQALRPARCSARRHRIASR</sequence>
<dbReference type="KEGG" id="bvi:Bcep1808_4617"/>
<dbReference type="HOGENOM" id="CLU_2463231_0_0_4"/>
<dbReference type="EMBL" id="CP000615">
    <property type="protein sequence ID" value="ABO57578.1"/>
    <property type="molecule type" value="Genomic_DNA"/>
</dbReference>
<protein>
    <submittedName>
        <fullName evidence="1">Uncharacterized protein</fullName>
    </submittedName>
</protein>
<accession>A4JMS5</accession>
<dbReference type="AlphaFoldDB" id="A4JMS5"/>
<organism evidence="1 2">
    <name type="scientific">Burkholderia vietnamiensis (strain G4 / LMG 22486)</name>
    <name type="common">Burkholderia cepacia (strain R1808)</name>
    <dbReference type="NCBI Taxonomy" id="269482"/>
    <lineage>
        <taxon>Bacteria</taxon>
        <taxon>Pseudomonadati</taxon>
        <taxon>Pseudomonadota</taxon>
        <taxon>Betaproteobacteria</taxon>
        <taxon>Burkholderiales</taxon>
        <taxon>Burkholderiaceae</taxon>
        <taxon>Burkholderia</taxon>
        <taxon>Burkholderia cepacia complex</taxon>
    </lineage>
</organism>
<gene>
    <name evidence="1" type="ordered locus">Bcep1808_4617</name>
</gene>
<dbReference type="Proteomes" id="UP000002287">
    <property type="component" value="Chromosome 2"/>
</dbReference>
<name>A4JMS5_BURVG</name>
<proteinExistence type="predicted"/>
<reference evidence="2" key="1">
    <citation type="submission" date="2007-03" db="EMBL/GenBank/DDBJ databases">
        <title>Complete sequence of chromosome 2 of Burkholderia vietnamiensis G4.</title>
        <authorList>
            <consortium name="US DOE Joint Genome Institute"/>
            <person name="Copeland A."/>
            <person name="Lucas S."/>
            <person name="Lapidus A."/>
            <person name="Barry K."/>
            <person name="Detter J.C."/>
            <person name="Glavina del Rio T."/>
            <person name="Hammon N."/>
            <person name="Israni S."/>
            <person name="Dalin E."/>
            <person name="Tice H."/>
            <person name="Pitluck S."/>
            <person name="Chain P."/>
            <person name="Malfatti S."/>
            <person name="Shin M."/>
            <person name="Vergez L."/>
            <person name="Schmutz J."/>
            <person name="Larimer F."/>
            <person name="Land M."/>
            <person name="Hauser L."/>
            <person name="Kyrpides N."/>
            <person name="Tiedje J."/>
            <person name="Richardson P."/>
        </authorList>
    </citation>
    <scope>NUCLEOTIDE SEQUENCE [LARGE SCALE GENOMIC DNA]</scope>
    <source>
        <strain evidence="2">G4 / LMG 22486</strain>
    </source>
</reference>
<evidence type="ECO:0000313" key="2">
    <source>
        <dbReference type="Proteomes" id="UP000002287"/>
    </source>
</evidence>